<reference evidence="2 3" key="1">
    <citation type="submission" date="2024-06" db="EMBL/GenBank/DDBJ databases">
        <title>The Natural Products Discovery Center: Release of the First 8490 Sequenced Strains for Exploring Actinobacteria Biosynthetic Diversity.</title>
        <authorList>
            <person name="Kalkreuter E."/>
            <person name="Kautsar S.A."/>
            <person name="Yang D."/>
            <person name="Bader C.D."/>
            <person name="Teijaro C.N."/>
            <person name="Fluegel L."/>
            <person name="Davis C.M."/>
            <person name="Simpson J.R."/>
            <person name="Lauterbach L."/>
            <person name="Steele A.D."/>
            <person name="Gui C."/>
            <person name="Meng S."/>
            <person name="Li G."/>
            <person name="Viehrig K."/>
            <person name="Ye F."/>
            <person name="Su P."/>
            <person name="Kiefer A.F."/>
            <person name="Nichols A."/>
            <person name="Cepeda A.J."/>
            <person name="Yan W."/>
            <person name="Fan B."/>
            <person name="Jiang Y."/>
            <person name="Adhikari A."/>
            <person name="Zheng C.-J."/>
            <person name="Schuster L."/>
            <person name="Cowan T.M."/>
            <person name="Smanski M.J."/>
            <person name="Chevrette M.G."/>
            <person name="De Carvalho L.P.S."/>
            <person name="Shen B."/>
        </authorList>
    </citation>
    <scope>NUCLEOTIDE SEQUENCE [LARGE SCALE GENOMIC DNA]</scope>
    <source>
        <strain evidence="2 3">NPDC048946</strain>
    </source>
</reference>
<accession>A0ABV3DDK5</accession>
<sequence length="142" mass="14626">MQLPPQLQAEPDLHPQPHVDGQLQPGVGADPGLRVPAARTGVTSMYVRGPGGAGVGQGVDADADVDVDGVIDAVRESAGVPVMALVSRSGMNDLRSPGWTNALPVALPRRSAHRPYPSQPTTHPPVNGQNPANGTSGDIRPN</sequence>
<feature type="region of interest" description="Disordered" evidence="1">
    <location>
        <begin position="1"/>
        <end position="32"/>
    </location>
</feature>
<evidence type="ECO:0000313" key="3">
    <source>
        <dbReference type="Proteomes" id="UP001551482"/>
    </source>
</evidence>
<feature type="compositionally biased region" description="Polar residues" evidence="1">
    <location>
        <begin position="127"/>
        <end position="136"/>
    </location>
</feature>
<evidence type="ECO:0000313" key="2">
    <source>
        <dbReference type="EMBL" id="MEU8133831.1"/>
    </source>
</evidence>
<dbReference type="EMBL" id="JBEZFP010000019">
    <property type="protein sequence ID" value="MEU8133831.1"/>
    <property type="molecule type" value="Genomic_DNA"/>
</dbReference>
<protein>
    <submittedName>
        <fullName evidence="2">Uncharacterized protein</fullName>
    </submittedName>
</protein>
<dbReference type="RefSeq" id="WP_358351965.1">
    <property type="nucleotide sequence ID" value="NZ_JBEZFP010000019.1"/>
</dbReference>
<comment type="caution">
    <text evidence="2">The sequence shown here is derived from an EMBL/GenBank/DDBJ whole genome shotgun (WGS) entry which is preliminary data.</text>
</comment>
<name>A0ABV3DDK5_9ACTN</name>
<organism evidence="2 3">
    <name type="scientific">Streptodolium elevatio</name>
    <dbReference type="NCBI Taxonomy" id="3157996"/>
    <lineage>
        <taxon>Bacteria</taxon>
        <taxon>Bacillati</taxon>
        <taxon>Actinomycetota</taxon>
        <taxon>Actinomycetes</taxon>
        <taxon>Kitasatosporales</taxon>
        <taxon>Streptomycetaceae</taxon>
        <taxon>Streptodolium</taxon>
    </lineage>
</organism>
<feature type="region of interest" description="Disordered" evidence="1">
    <location>
        <begin position="90"/>
        <end position="142"/>
    </location>
</feature>
<keyword evidence="3" id="KW-1185">Reference proteome</keyword>
<gene>
    <name evidence="2" type="ORF">AB0C36_10010</name>
</gene>
<dbReference type="Proteomes" id="UP001551482">
    <property type="component" value="Unassembled WGS sequence"/>
</dbReference>
<proteinExistence type="predicted"/>
<evidence type="ECO:0000256" key="1">
    <source>
        <dbReference type="SAM" id="MobiDB-lite"/>
    </source>
</evidence>